<evidence type="ECO:0000256" key="1">
    <source>
        <dbReference type="SAM" id="MobiDB-lite"/>
    </source>
</evidence>
<keyword evidence="2" id="KW-0812">Transmembrane</keyword>
<sequence length="123" mass="13130">MKPAKSDIKDGSLSNNNELVTANNIQHSFLYRFGTKAAIYTGGAGLVGFFAGSWAAAWQCIHVFPSIFSLLQSVAATGMAKGTVITFAAGGAVTKAFIRKIPHDKKNPEATKTNDKVRIQSKL</sequence>
<name>A0A818RRK4_9BILA</name>
<feature type="region of interest" description="Disordered" evidence="1">
    <location>
        <begin position="104"/>
        <end position="123"/>
    </location>
</feature>
<protein>
    <recommendedName>
        <fullName evidence="5">Transmembrane protein</fullName>
    </recommendedName>
</protein>
<dbReference type="Proteomes" id="UP000663872">
    <property type="component" value="Unassembled WGS sequence"/>
</dbReference>
<reference evidence="3" key="1">
    <citation type="submission" date="2021-02" db="EMBL/GenBank/DDBJ databases">
        <authorList>
            <person name="Nowell W R."/>
        </authorList>
    </citation>
    <scope>NUCLEOTIDE SEQUENCE</scope>
</reference>
<dbReference type="EMBL" id="CAJNYT010004410">
    <property type="protein sequence ID" value="CAF3661802.1"/>
    <property type="molecule type" value="Genomic_DNA"/>
</dbReference>
<comment type="caution">
    <text evidence="3">The sequence shown here is derived from an EMBL/GenBank/DDBJ whole genome shotgun (WGS) entry which is preliminary data.</text>
</comment>
<feature type="transmembrane region" description="Helical" evidence="2">
    <location>
        <begin position="37"/>
        <end position="58"/>
    </location>
</feature>
<accession>A0A818RRK4</accession>
<keyword evidence="2" id="KW-1133">Transmembrane helix</keyword>
<dbReference type="AlphaFoldDB" id="A0A818RRK4"/>
<feature type="transmembrane region" description="Helical" evidence="2">
    <location>
        <begin position="78"/>
        <end position="98"/>
    </location>
</feature>
<keyword evidence="2" id="KW-0472">Membrane</keyword>
<evidence type="ECO:0000313" key="3">
    <source>
        <dbReference type="EMBL" id="CAF3661802.1"/>
    </source>
</evidence>
<proteinExistence type="predicted"/>
<evidence type="ECO:0008006" key="5">
    <source>
        <dbReference type="Google" id="ProtNLM"/>
    </source>
</evidence>
<organism evidence="3 4">
    <name type="scientific">Rotaria socialis</name>
    <dbReference type="NCBI Taxonomy" id="392032"/>
    <lineage>
        <taxon>Eukaryota</taxon>
        <taxon>Metazoa</taxon>
        <taxon>Spiralia</taxon>
        <taxon>Gnathifera</taxon>
        <taxon>Rotifera</taxon>
        <taxon>Eurotatoria</taxon>
        <taxon>Bdelloidea</taxon>
        <taxon>Philodinida</taxon>
        <taxon>Philodinidae</taxon>
        <taxon>Rotaria</taxon>
    </lineage>
</organism>
<evidence type="ECO:0000256" key="2">
    <source>
        <dbReference type="SAM" id="Phobius"/>
    </source>
</evidence>
<gene>
    <name evidence="3" type="ORF">GRG538_LOCUS25801</name>
</gene>
<evidence type="ECO:0000313" key="4">
    <source>
        <dbReference type="Proteomes" id="UP000663872"/>
    </source>
</evidence>